<evidence type="ECO:0000256" key="4">
    <source>
        <dbReference type="ARBA" id="ARBA00022833"/>
    </source>
</evidence>
<dbReference type="InterPro" id="IPR025657">
    <property type="entry name" value="RadC_JAB"/>
</dbReference>
<comment type="caution">
    <text evidence="8">The sequence shown here is derived from an EMBL/GenBank/DDBJ whole genome shotgun (WGS) entry which is preliminary data.</text>
</comment>
<dbReference type="Gene3D" id="3.40.140.10">
    <property type="entry name" value="Cytidine Deaminase, domain 2"/>
    <property type="match status" value="1"/>
</dbReference>
<dbReference type="EMBL" id="PFAV01000050">
    <property type="protein sequence ID" value="PIR91184.1"/>
    <property type="molecule type" value="Genomic_DNA"/>
</dbReference>
<keyword evidence="1" id="KW-0645">Protease</keyword>
<dbReference type="GO" id="GO:0006508">
    <property type="term" value="P:proteolysis"/>
    <property type="evidence" value="ECO:0007669"/>
    <property type="project" value="UniProtKB-KW"/>
</dbReference>
<feature type="domain" description="MPN" evidence="7">
    <location>
        <begin position="106"/>
        <end position="230"/>
    </location>
</feature>
<evidence type="ECO:0000259" key="7">
    <source>
        <dbReference type="PROSITE" id="PS50249"/>
    </source>
</evidence>
<dbReference type="PANTHER" id="PTHR30471">
    <property type="entry name" value="DNA REPAIR PROTEIN RADC"/>
    <property type="match status" value="1"/>
</dbReference>
<organism evidence="8 9">
    <name type="scientific">bacterium (Candidatus Gribaldobacteria) CG10_big_fil_rev_8_21_14_0_10_41_12</name>
    <dbReference type="NCBI Taxonomy" id="2014277"/>
    <lineage>
        <taxon>Bacteria</taxon>
        <taxon>Candidatus Gribaldobacteria</taxon>
    </lineage>
</organism>
<evidence type="ECO:0000256" key="3">
    <source>
        <dbReference type="ARBA" id="ARBA00022801"/>
    </source>
</evidence>
<dbReference type="InterPro" id="IPR020891">
    <property type="entry name" value="UPF0758_CS"/>
</dbReference>
<evidence type="ECO:0000313" key="9">
    <source>
        <dbReference type="Proteomes" id="UP000228906"/>
    </source>
</evidence>
<dbReference type="PANTHER" id="PTHR30471:SF3">
    <property type="entry name" value="UPF0758 PROTEIN YEES-RELATED"/>
    <property type="match status" value="1"/>
</dbReference>
<reference evidence="9" key="1">
    <citation type="submission" date="2017-09" db="EMBL/GenBank/DDBJ databases">
        <title>Depth-based differentiation of microbial function through sediment-hosted aquifers and enrichment of novel symbionts in the deep terrestrial subsurface.</title>
        <authorList>
            <person name="Probst A.J."/>
            <person name="Ladd B."/>
            <person name="Jarett J.K."/>
            <person name="Geller-Mcgrath D.E."/>
            <person name="Sieber C.M.K."/>
            <person name="Emerson J.B."/>
            <person name="Anantharaman K."/>
            <person name="Thomas B.C."/>
            <person name="Malmstrom R."/>
            <person name="Stieglmeier M."/>
            <person name="Klingl A."/>
            <person name="Woyke T."/>
            <person name="Ryan C.M."/>
            <person name="Banfield J.F."/>
        </authorList>
    </citation>
    <scope>NUCLEOTIDE SEQUENCE [LARGE SCALE GENOMIC DNA]</scope>
</reference>
<name>A0A2H0UWE1_9BACT</name>
<dbReference type="NCBIfam" id="NF000642">
    <property type="entry name" value="PRK00024.1"/>
    <property type="match status" value="1"/>
</dbReference>
<dbReference type="Proteomes" id="UP000228906">
    <property type="component" value="Unassembled WGS sequence"/>
</dbReference>
<dbReference type="AlphaFoldDB" id="A0A2H0UWE1"/>
<gene>
    <name evidence="8" type="ORF">COU03_02805</name>
</gene>
<keyword evidence="2" id="KW-0479">Metal-binding</keyword>
<dbReference type="InterPro" id="IPR037518">
    <property type="entry name" value="MPN"/>
</dbReference>
<comment type="similarity">
    <text evidence="6">Belongs to the UPF0758 family.</text>
</comment>
<proteinExistence type="inferred from homology"/>
<dbReference type="GO" id="GO:0008237">
    <property type="term" value="F:metallopeptidase activity"/>
    <property type="evidence" value="ECO:0007669"/>
    <property type="project" value="UniProtKB-KW"/>
</dbReference>
<protein>
    <recommendedName>
        <fullName evidence="7">MPN domain-containing protein</fullName>
    </recommendedName>
</protein>
<keyword evidence="5" id="KW-0482">Metalloprotease</keyword>
<dbReference type="Pfam" id="PF20582">
    <property type="entry name" value="UPF0758_N"/>
    <property type="match status" value="1"/>
</dbReference>
<evidence type="ECO:0000256" key="6">
    <source>
        <dbReference type="RuleBase" id="RU003797"/>
    </source>
</evidence>
<evidence type="ECO:0000256" key="1">
    <source>
        <dbReference type="ARBA" id="ARBA00022670"/>
    </source>
</evidence>
<evidence type="ECO:0000313" key="8">
    <source>
        <dbReference type="EMBL" id="PIR91184.1"/>
    </source>
</evidence>
<dbReference type="PROSITE" id="PS01302">
    <property type="entry name" value="UPF0758"/>
    <property type="match status" value="1"/>
</dbReference>
<dbReference type="PROSITE" id="PS50249">
    <property type="entry name" value="MPN"/>
    <property type="match status" value="1"/>
</dbReference>
<dbReference type="GO" id="GO:0046872">
    <property type="term" value="F:metal ion binding"/>
    <property type="evidence" value="ECO:0007669"/>
    <property type="project" value="UniProtKB-KW"/>
</dbReference>
<evidence type="ECO:0000256" key="2">
    <source>
        <dbReference type="ARBA" id="ARBA00022723"/>
    </source>
</evidence>
<dbReference type="Pfam" id="PF04002">
    <property type="entry name" value="RadC"/>
    <property type="match status" value="1"/>
</dbReference>
<sequence length="230" mass="25636">MIKNQQAGCKIKELPLSERPRERLIEKGAKNLKDSELLAILLGSGVKGKNVMVLAEEILRDYPKKKLLNLDFKKLSAIKGIGDAKACAILASQELVKRALAIKEETLPSIKNINDIIAQAVYLREKQREHFLVLYLNGRGEMIYKKPMFAGTLNASLVHPREIFAMALKQNAASVVFVHNHPSGNSEPSESDLLINKRLVEAGKIMGIAVVDHIILTKTNFVSFKQKKLM</sequence>
<dbReference type="NCBIfam" id="TIGR00608">
    <property type="entry name" value="radc"/>
    <property type="match status" value="1"/>
</dbReference>
<dbReference type="InterPro" id="IPR046778">
    <property type="entry name" value="UPF0758_N"/>
</dbReference>
<dbReference type="InterPro" id="IPR001405">
    <property type="entry name" value="UPF0758"/>
</dbReference>
<keyword evidence="4" id="KW-0862">Zinc</keyword>
<evidence type="ECO:0000256" key="5">
    <source>
        <dbReference type="ARBA" id="ARBA00023049"/>
    </source>
</evidence>
<keyword evidence="3" id="KW-0378">Hydrolase</keyword>
<accession>A0A2H0UWE1</accession>
<dbReference type="CDD" id="cd08071">
    <property type="entry name" value="MPN_DUF2466"/>
    <property type="match status" value="1"/>
</dbReference>